<dbReference type="InterPro" id="IPR048136">
    <property type="entry name" value="STM3941-like"/>
</dbReference>
<protein>
    <recommendedName>
        <fullName evidence="4">PH domain-containing protein</fullName>
    </recommendedName>
</protein>
<keyword evidence="1" id="KW-0812">Transmembrane</keyword>
<feature type="transmembrane region" description="Helical" evidence="1">
    <location>
        <begin position="12"/>
        <end position="32"/>
    </location>
</feature>
<evidence type="ECO:0000313" key="2">
    <source>
        <dbReference type="EMBL" id="NOU67507.1"/>
    </source>
</evidence>
<accession>A0ABX1XG86</accession>
<dbReference type="Proteomes" id="UP000653578">
    <property type="component" value="Unassembled WGS sequence"/>
</dbReference>
<dbReference type="EMBL" id="WHNY01000067">
    <property type="protein sequence ID" value="NOU67507.1"/>
    <property type="molecule type" value="Genomic_DNA"/>
</dbReference>
<dbReference type="NCBIfam" id="NF041635">
    <property type="entry name" value="STM3941_fam"/>
    <property type="match status" value="1"/>
</dbReference>
<organism evidence="2 3">
    <name type="scientific">Paenibacillus plantarum</name>
    <dbReference type="NCBI Taxonomy" id="2654975"/>
    <lineage>
        <taxon>Bacteria</taxon>
        <taxon>Bacillati</taxon>
        <taxon>Bacillota</taxon>
        <taxon>Bacilli</taxon>
        <taxon>Bacillales</taxon>
        <taxon>Paenibacillaceae</taxon>
        <taxon>Paenibacillus</taxon>
    </lineage>
</organism>
<keyword evidence="1" id="KW-1133">Transmembrane helix</keyword>
<keyword evidence="3" id="KW-1185">Reference proteome</keyword>
<evidence type="ECO:0000256" key="1">
    <source>
        <dbReference type="SAM" id="Phobius"/>
    </source>
</evidence>
<comment type="caution">
    <text evidence="2">The sequence shown here is derived from an EMBL/GenBank/DDBJ whole genome shotgun (WGS) entry which is preliminary data.</text>
</comment>
<keyword evidence="1" id="KW-0472">Membrane</keyword>
<name>A0ABX1XG86_9BACL</name>
<evidence type="ECO:0008006" key="4">
    <source>
        <dbReference type="Google" id="ProtNLM"/>
    </source>
</evidence>
<dbReference type="RefSeq" id="WP_171634265.1">
    <property type="nucleotide sequence ID" value="NZ_WHNY01000067.1"/>
</dbReference>
<proteinExistence type="predicted"/>
<reference evidence="2 3" key="1">
    <citation type="submission" date="2019-10" db="EMBL/GenBank/DDBJ databases">
        <title>Description of Paenibacillus humi sp. nov.</title>
        <authorList>
            <person name="Carlier A."/>
            <person name="Qi S."/>
        </authorList>
    </citation>
    <scope>NUCLEOTIDE SEQUENCE [LARGE SCALE GENOMIC DNA]</scope>
    <source>
        <strain evidence="2 3">LMG 31461</strain>
    </source>
</reference>
<gene>
    <name evidence="2" type="ORF">GC096_26035</name>
</gene>
<sequence>MSDLKIPFKITGLIISLIRSIILGLLGVFLLVKVSNNDWIILIMVLFLMLLALIGPQQLLYRITGVPALILTDYGLTNGKGKLLVKWDEIESFTFENIKFSEYLMVKVQDVDSLINRSKGIGKYIYILNKRIGRSRKFTIISIGSLGISKLKLTEELNRRLLIE</sequence>
<feature type="transmembrane region" description="Helical" evidence="1">
    <location>
        <begin position="38"/>
        <end position="55"/>
    </location>
</feature>
<evidence type="ECO:0000313" key="3">
    <source>
        <dbReference type="Proteomes" id="UP000653578"/>
    </source>
</evidence>